<name>A0AAD9KX58_RIDPI</name>
<dbReference type="Gene3D" id="3.30.70.360">
    <property type="match status" value="1"/>
</dbReference>
<comment type="caution">
    <text evidence="3">The sequence shown here is derived from an EMBL/GenBank/DDBJ whole genome shotgun (WGS) entry which is preliminary data.</text>
</comment>
<reference evidence="3" key="1">
    <citation type="journal article" date="2023" name="Mol. Biol. Evol.">
        <title>Third-Generation Sequencing Reveals the Adaptive Role of the Epigenome in Three Deep-Sea Polychaetes.</title>
        <authorList>
            <person name="Perez M."/>
            <person name="Aroh O."/>
            <person name="Sun Y."/>
            <person name="Lan Y."/>
            <person name="Juniper S.K."/>
            <person name="Young C.R."/>
            <person name="Angers B."/>
            <person name="Qian P.Y."/>
        </authorList>
    </citation>
    <scope>NUCLEOTIDE SEQUENCE</scope>
    <source>
        <strain evidence="3">R07B-5</strain>
    </source>
</reference>
<dbReference type="SUPFAM" id="SSF55031">
    <property type="entry name" value="Bacterial exopeptidase dimerisation domain"/>
    <property type="match status" value="1"/>
</dbReference>
<comment type="similarity">
    <text evidence="1">Belongs to the peptidase M20A family.</text>
</comment>
<dbReference type="AlphaFoldDB" id="A0AAD9KX58"/>
<evidence type="ECO:0000259" key="2">
    <source>
        <dbReference type="Pfam" id="PF07687"/>
    </source>
</evidence>
<dbReference type="PIRSF" id="PIRSF037226">
    <property type="entry name" value="Amidohydrolase_ACY1L2_prd"/>
    <property type="match status" value="1"/>
</dbReference>
<dbReference type="InterPro" id="IPR011650">
    <property type="entry name" value="Peptidase_M20_dimer"/>
</dbReference>
<evidence type="ECO:0000313" key="4">
    <source>
        <dbReference type="Proteomes" id="UP001209878"/>
    </source>
</evidence>
<dbReference type="InterPro" id="IPR052030">
    <property type="entry name" value="Peptidase_M20/M20A_hydrolases"/>
</dbReference>
<gene>
    <name evidence="3" type="ORF">NP493_519g05089</name>
</gene>
<evidence type="ECO:0000256" key="1">
    <source>
        <dbReference type="PIRNR" id="PIRNR037226"/>
    </source>
</evidence>
<dbReference type="EMBL" id="JAODUO010000519">
    <property type="protein sequence ID" value="KAK2179011.1"/>
    <property type="molecule type" value="Genomic_DNA"/>
</dbReference>
<dbReference type="InterPro" id="IPR017144">
    <property type="entry name" value="Xaa-Arg_dipeptidase"/>
</dbReference>
<dbReference type="SUPFAM" id="SSF53187">
    <property type="entry name" value="Zn-dependent exopeptidases"/>
    <property type="match status" value="1"/>
</dbReference>
<accession>A0AAD9KX58</accession>
<protein>
    <recommendedName>
        <fullName evidence="1">Peptidase M20 domain-containing protein 2</fullName>
    </recommendedName>
</protein>
<dbReference type="PANTHER" id="PTHR30575">
    <property type="entry name" value="PEPTIDASE M20"/>
    <property type="match status" value="1"/>
</dbReference>
<dbReference type="GO" id="GO:0016805">
    <property type="term" value="F:dipeptidase activity"/>
    <property type="evidence" value="ECO:0007669"/>
    <property type="project" value="InterPro"/>
</dbReference>
<dbReference type="InterPro" id="IPR036264">
    <property type="entry name" value="Bact_exopeptidase_dim_dom"/>
</dbReference>
<evidence type="ECO:0000313" key="3">
    <source>
        <dbReference type="EMBL" id="KAK2179011.1"/>
    </source>
</evidence>
<dbReference type="PANTHER" id="PTHR30575:SF0">
    <property type="entry name" value="XAA-ARG DIPEPTIDASE"/>
    <property type="match status" value="1"/>
</dbReference>
<organism evidence="3 4">
    <name type="scientific">Ridgeia piscesae</name>
    <name type="common">Tubeworm</name>
    <dbReference type="NCBI Taxonomy" id="27915"/>
    <lineage>
        <taxon>Eukaryota</taxon>
        <taxon>Metazoa</taxon>
        <taxon>Spiralia</taxon>
        <taxon>Lophotrochozoa</taxon>
        <taxon>Annelida</taxon>
        <taxon>Polychaeta</taxon>
        <taxon>Sedentaria</taxon>
        <taxon>Canalipalpata</taxon>
        <taxon>Sabellida</taxon>
        <taxon>Siboglinidae</taxon>
        <taxon>Ridgeia</taxon>
    </lineage>
</organism>
<keyword evidence="4" id="KW-1185">Reference proteome</keyword>
<dbReference type="Pfam" id="PF07687">
    <property type="entry name" value="M20_dimer"/>
    <property type="match status" value="1"/>
</dbReference>
<dbReference type="Gene3D" id="3.40.630.10">
    <property type="entry name" value="Zn peptidases"/>
    <property type="match status" value="1"/>
</dbReference>
<feature type="domain" description="Peptidase M20 dimerisation" evidence="2">
    <location>
        <begin position="169"/>
        <end position="253"/>
    </location>
</feature>
<dbReference type="FunFam" id="3.30.70.360:FF:000004">
    <property type="entry name" value="Peptidase M20 domain-containing protein 2"/>
    <property type="match status" value="1"/>
</dbReference>
<dbReference type="Proteomes" id="UP001209878">
    <property type="component" value="Unassembled WGS sequence"/>
</dbReference>
<proteinExistence type="inferred from homology"/>
<sequence>MDTAARLKTLSDAAIDAAAGQLAELSRDIWSHPELNYEEKHAHFVLTAFLEDHGLRPQRHYVVDTAFRAEFGGEDGGPNVAVLCEYDALPELGHACGHNLIAEVGVGAALGIKAALEEALKEGRNLGKDSYLRVQLTLPILLKLLDAGAFRDVDCSLMAHPADANMVDASHASASPWHGINALDAAVIAYSSVSCLRQQMKPDERMHGVITNGGVKPNIIPEKAELLYYIRAPTLQARDILATKVYACFNAAATATGCSAMTSVYRDNMARYGVEEPPADHLAWKQVASSDVGNVSHAVPSIAPVFAIGTRDMPHSRGFAEAAGGPAAQAYTLVQAKLLAATAIDLYCTPRHVDTAKEQFEKYTREGL</sequence>